<dbReference type="Pfam" id="PF14811">
    <property type="entry name" value="TPD"/>
    <property type="match status" value="1"/>
</dbReference>
<comment type="caution">
    <text evidence="7">The sequence shown here is derived from an EMBL/GenBank/DDBJ whole genome shotgun (WGS) entry which is preliminary data.</text>
</comment>
<proteinExistence type="predicted"/>
<dbReference type="GO" id="GO:0005737">
    <property type="term" value="C:cytoplasm"/>
    <property type="evidence" value="ECO:0007669"/>
    <property type="project" value="UniProtKB-SubCell"/>
</dbReference>
<gene>
    <name evidence="7" type="ORF">NQ315_007276</name>
</gene>
<dbReference type="GO" id="GO:0005634">
    <property type="term" value="C:nucleus"/>
    <property type="evidence" value="ECO:0007669"/>
    <property type="project" value="UniProtKB-SubCell"/>
</dbReference>
<comment type="subcellular location">
    <subcellularLocation>
        <location evidence="2">Cytoplasm</location>
    </subcellularLocation>
    <subcellularLocation>
        <location evidence="1">Nucleus</location>
    </subcellularLocation>
</comment>
<feature type="compositionally biased region" description="Basic and acidic residues" evidence="6">
    <location>
        <begin position="318"/>
        <end position="331"/>
    </location>
</feature>
<dbReference type="Proteomes" id="UP001159042">
    <property type="component" value="Unassembled WGS sequence"/>
</dbReference>
<name>A0AAV8WD75_9CUCU</name>
<dbReference type="InterPro" id="IPR029404">
    <property type="entry name" value="CDIN1"/>
</dbReference>
<feature type="compositionally biased region" description="Polar residues" evidence="6">
    <location>
        <begin position="359"/>
        <end position="368"/>
    </location>
</feature>
<feature type="compositionally biased region" description="Basic residues" evidence="6">
    <location>
        <begin position="340"/>
        <end position="352"/>
    </location>
</feature>
<sequence>MDLQSYNNIVSIIRQHHGLSHDCMKLLIQKYPQHSYDTLYSILSLEYQKRMKCTHIKTLTARNKYWDLYRQSVESGDNPGIIVRLAAEYDVAPCLVAKIILGKYFENAVEEQSGSGVNINFYLRDTCLIPDMDLAYEVFLCTLYDNIYSPLTETMKASLGQQYEVRLYKEAQALGLAFRDEEHLRKNGYDKTPDCKLEVPVAIDGFVVNWIESKALFGEEEVHKEYMKSQYLSYWNRFGPGLVIYWFGYLQKIVEPADKRFIIRDHLPTNLVQIPINTIANIFLKKKMEGQKDTLKVYRHHQHSRIQKEGDEMWISSEDLRTEGSSDEETHAGAGASTSRSRRTKKNRKQRKSTAVEASKSTTSTTSQPDEEKSTAETNIDINIRRFSILDNPFFTDIFPDSAAGASAISLGSTDSGVDALNLESRWRPKRGSLKYPILVEGTSVEV</sequence>
<keyword evidence="3" id="KW-0963">Cytoplasm</keyword>
<evidence type="ECO:0000256" key="2">
    <source>
        <dbReference type="ARBA" id="ARBA00004496"/>
    </source>
</evidence>
<evidence type="ECO:0000256" key="4">
    <source>
        <dbReference type="ARBA" id="ARBA00023242"/>
    </source>
</evidence>
<protein>
    <recommendedName>
        <fullName evidence="5">CDAN1-interacting nuclease 1</fullName>
    </recommendedName>
</protein>
<evidence type="ECO:0000256" key="1">
    <source>
        <dbReference type="ARBA" id="ARBA00004123"/>
    </source>
</evidence>
<dbReference type="PANTHER" id="PTHR31661:SF1">
    <property type="entry name" value="CDAN1-INTERACTING NUCLEASE 1"/>
    <property type="match status" value="1"/>
</dbReference>
<keyword evidence="4" id="KW-0539">Nucleus</keyword>
<evidence type="ECO:0000256" key="6">
    <source>
        <dbReference type="SAM" id="MobiDB-lite"/>
    </source>
</evidence>
<evidence type="ECO:0000313" key="8">
    <source>
        <dbReference type="Proteomes" id="UP001159042"/>
    </source>
</evidence>
<evidence type="ECO:0000256" key="5">
    <source>
        <dbReference type="ARBA" id="ARBA00023480"/>
    </source>
</evidence>
<organism evidence="7 8">
    <name type="scientific">Exocentrus adspersus</name>
    <dbReference type="NCBI Taxonomy" id="1586481"/>
    <lineage>
        <taxon>Eukaryota</taxon>
        <taxon>Metazoa</taxon>
        <taxon>Ecdysozoa</taxon>
        <taxon>Arthropoda</taxon>
        <taxon>Hexapoda</taxon>
        <taxon>Insecta</taxon>
        <taxon>Pterygota</taxon>
        <taxon>Neoptera</taxon>
        <taxon>Endopterygota</taxon>
        <taxon>Coleoptera</taxon>
        <taxon>Polyphaga</taxon>
        <taxon>Cucujiformia</taxon>
        <taxon>Chrysomeloidea</taxon>
        <taxon>Cerambycidae</taxon>
        <taxon>Lamiinae</taxon>
        <taxon>Acanthocinini</taxon>
        <taxon>Exocentrus</taxon>
    </lineage>
</organism>
<reference evidence="7 8" key="1">
    <citation type="journal article" date="2023" name="Insect Mol. Biol.">
        <title>Genome sequencing provides insights into the evolution of gene families encoding plant cell wall-degrading enzymes in longhorned beetles.</title>
        <authorList>
            <person name="Shin N.R."/>
            <person name="Okamura Y."/>
            <person name="Kirsch R."/>
            <person name="Pauchet Y."/>
        </authorList>
    </citation>
    <scope>NUCLEOTIDE SEQUENCE [LARGE SCALE GENOMIC DNA]</scope>
    <source>
        <strain evidence="7">EAD_L_NR</strain>
    </source>
</reference>
<dbReference type="AlphaFoldDB" id="A0AAV8WD75"/>
<keyword evidence="8" id="KW-1185">Reference proteome</keyword>
<accession>A0AAV8WD75</accession>
<evidence type="ECO:0000313" key="7">
    <source>
        <dbReference type="EMBL" id="KAJ8924479.1"/>
    </source>
</evidence>
<feature type="region of interest" description="Disordered" evidence="6">
    <location>
        <begin position="308"/>
        <end position="377"/>
    </location>
</feature>
<evidence type="ECO:0000256" key="3">
    <source>
        <dbReference type="ARBA" id="ARBA00022490"/>
    </source>
</evidence>
<dbReference type="EMBL" id="JANEYG010000003">
    <property type="protein sequence ID" value="KAJ8924479.1"/>
    <property type="molecule type" value="Genomic_DNA"/>
</dbReference>
<dbReference type="PANTHER" id="PTHR31661">
    <property type="entry name" value="SIMILAR TO CDNA SEQUENCE BC052040"/>
    <property type="match status" value="1"/>
</dbReference>